<dbReference type="InterPro" id="IPR036732">
    <property type="entry name" value="AFP_Neu5c_C_sf"/>
</dbReference>
<dbReference type="InterPro" id="IPR003329">
    <property type="entry name" value="Cytidylyl_trans"/>
</dbReference>
<dbReference type="SUPFAM" id="SSF53448">
    <property type="entry name" value="Nucleotide-diphospho-sugar transferases"/>
    <property type="match status" value="1"/>
</dbReference>
<dbReference type="InterPro" id="IPR006190">
    <property type="entry name" value="SAF_AFP_Neu5Ac"/>
</dbReference>
<organism evidence="2">
    <name type="scientific">Chromera velia CCMP2878</name>
    <dbReference type="NCBI Taxonomy" id="1169474"/>
    <lineage>
        <taxon>Eukaryota</taxon>
        <taxon>Sar</taxon>
        <taxon>Alveolata</taxon>
        <taxon>Colpodellida</taxon>
        <taxon>Chromeraceae</taxon>
        <taxon>Chromera</taxon>
    </lineage>
</organism>
<dbReference type="SUPFAM" id="SSF51569">
    <property type="entry name" value="Aldolase"/>
    <property type="match status" value="1"/>
</dbReference>
<dbReference type="InterPro" id="IPR013974">
    <property type="entry name" value="SAF"/>
</dbReference>
<dbReference type="PROSITE" id="PS50844">
    <property type="entry name" value="AFP_LIKE"/>
    <property type="match status" value="1"/>
</dbReference>
<dbReference type="CDD" id="cd11615">
    <property type="entry name" value="SAF_NeuB_like"/>
    <property type="match status" value="1"/>
</dbReference>
<dbReference type="InterPro" id="IPR013785">
    <property type="entry name" value="Aldolase_TIM"/>
</dbReference>
<dbReference type="SUPFAM" id="SSF51269">
    <property type="entry name" value="AFP III-like domain"/>
    <property type="match status" value="1"/>
</dbReference>
<dbReference type="GO" id="GO:0016051">
    <property type="term" value="P:carbohydrate biosynthetic process"/>
    <property type="evidence" value="ECO:0007669"/>
    <property type="project" value="InterPro"/>
</dbReference>
<dbReference type="EMBL" id="CDMZ01000374">
    <property type="protein sequence ID" value="CEM12891.1"/>
    <property type="molecule type" value="Genomic_DNA"/>
</dbReference>
<proteinExistence type="predicted"/>
<dbReference type="PANTHER" id="PTHR42966:SF1">
    <property type="entry name" value="SIALIC ACID SYNTHASE"/>
    <property type="match status" value="1"/>
</dbReference>
<feature type="domain" description="AFP-like" evidence="1">
    <location>
        <begin position="513"/>
        <end position="571"/>
    </location>
</feature>
<dbReference type="Pfam" id="PF02348">
    <property type="entry name" value="CTP_transf_3"/>
    <property type="match status" value="1"/>
</dbReference>
<dbReference type="AlphaFoldDB" id="A0A0G4FHV1"/>
<accession>A0A0G4FHV1</accession>
<reference evidence="2" key="1">
    <citation type="submission" date="2014-11" db="EMBL/GenBank/DDBJ databases">
        <authorList>
            <person name="Otto D Thomas"/>
            <person name="Naeem Raeece"/>
        </authorList>
    </citation>
    <scope>NUCLEOTIDE SEQUENCE</scope>
</reference>
<dbReference type="SMART" id="SM00858">
    <property type="entry name" value="SAF"/>
    <property type="match status" value="1"/>
</dbReference>
<protein>
    <recommendedName>
        <fullName evidence="1">AFP-like domain-containing protein</fullName>
    </recommendedName>
</protein>
<dbReference type="Gene3D" id="3.90.1210.10">
    <property type="entry name" value="Antifreeze-like/N-acetylneuraminic acid synthase C-terminal domain"/>
    <property type="match status" value="1"/>
</dbReference>
<dbReference type="InterPro" id="IPR051690">
    <property type="entry name" value="PseI-like"/>
</dbReference>
<dbReference type="Gene3D" id="3.90.550.10">
    <property type="entry name" value="Spore Coat Polysaccharide Biosynthesis Protein SpsA, Chain A"/>
    <property type="match status" value="1"/>
</dbReference>
<dbReference type="CDD" id="cd02513">
    <property type="entry name" value="CMP-NeuAc_Synthase"/>
    <property type="match status" value="1"/>
</dbReference>
<dbReference type="VEuPathDB" id="CryptoDB:Cvel_3341"/>
<dbReference type="InterPro" id="IPR013132">
    <property type="entry name" value="PseI/NeuA/B-like_N"/>
</dbReference>
<gene>
    <name evidence="2" type="ORF">Cvel_3341</name>
</gene>
<sequence>MIAVILARGGSKRFPGKNVTLLCGKPLIAWTIEAALGSGLFSQVVVSTDCEKIKAVAERYGASVPFLRPADLASDDARAVDALEHCLQTLGVSSGKCCLLQPTSPVRSAEDVRRAAEEFEKCPKDVVLVSVIPSSSSPFKTHTVTTDNLMAPVTSAQFFSTNAQSHPPTYSENGAIYFFHADSFFAAKPQTACGVYGYKAAPFVMSPETSVDIDKPEDLERAVKALAPRLRQARPPFLIGNRVIGPDQPPLVIAEIGINHEGDFQKAIKMVDDAHAAGCEIAKFQCHVCSDEMTKDAGQSISEKKARCALTEEEDRKLKEYVEAKGMIYMSTPFSRAAAERLKKMNVDCYKIGSGECNNYPLISHIAKLGKPVILSTGMNDIASVAPGVEIFRKHRTPFALLHCTSMYPTPYEQVRLGGIAELERAFPDAVLGLSDHSLGIWTCLAAVPLGACILEKHFTSDKTWPGPDVPISIDPDELRDLIQGSNIIFRSLGGTKEILKEEQPTIDFAYACVVTIKPIAKGEVFSMENVWVKRPGTGEIFAKDFEVVLGKMCMAALETDMQLKWADVQK</sequence>
<dbReference type="Gene3D" id="3.20.20.70">
    <property type="entry name" value="Aldolase class I"/>
    <property type="match status" value="1"/>
</dbReference>
<evidence type="ECO:0000259" key="1">
    <source>
        <dbReference type="PROSITE" id="PS50844"/>
    </source>
</evidence>
<dbReference type="InterPro" id="IPR057736">
    <property type="entry name" value="SAF_PseI/NeuA/NeuB"/>
</dbReference>
<name>A0A0G4FHV1_9ALVE</name>
<evidence type="ECO:0000313" key="2">
    <source>
        <dbReference type="EMBL" id="CEM12891.1"/>
    </source>
</evidence>
<dbReference type="Pfam" id="PF08666">
    <property type="entry name" value="SAF"/>
    <property type="match status" value="1"/>
</dbReference>
<dbReference type="PANTHER" id="PTHR42966">
    <property type="entry name" value="N-ACETYLNEURAMINATE SYNTHASE"/>
    <property type="match status" value="1"/>
</dbReference>
<dbReference type="GO" id="GO:0047444">
    <property type="term" value="F:N-acylneuraminate-9-phosphate synthase activity"/>
    <property type="evidence" value="ECO:0007669"/>
    <property type="project" value="TreeGrafter"/>
</dbReference>
<dbReference type="InterPro" id="IPR029044">
    <property type="entry name" value="Nucleotide-diphossugar_trans"/>
</dbReference>
<dbReference type="Pfam" id="PF03102">
    <property type="entry name" value="NeuB"/>
    <property type="match status" value="1"/>
</dbReference>